<feature type="compositionally biased region" description="Basic and acidic residues" evidence="11">
    <location>
        <begin position="289"/>
        <end position="302"/>
    </location>
</feature>
<evidence type="ECO:0000256" key="3">
    <source>
        <dbReference type="ARBA" id="ARBA00022553"/>
    </source>
</evidence>
<dbReference type="InterPro" id="IPR011990">
    <property type="entry name" value="TPR-like_helical_dom_sf"/>
</dbReference>
<keyword evidence="3" id="KW-0597">Phosphoprotein</keyword>
<evidence type="ECO:0000256" key="9">
    <source>
        <dbReference type="ARBA" id="ARBA00037847"/>
    </source>
</evidence>
<dbReference type="PROSITE" id="PS50005">
    <property type="entry name" value="TPR"/>
    <property type="match status" value="1"/>
</dbReference>
<dbReference type="InterPro" id="IPR007803">
    <property type="entry name" value="Asp/Arg/Pro-Hydrxlase"/>
</dbReference>
<dbReference type="PANTHER" id="PTHR12366:SF33">
    <property type="entry name" value="ASPARTYL_ASPARAGINYL BETA-HYDROXYLASE"/>
    <property type="match status" value="1"/>
</dbReference>
<accession>A0A6J3CIC5</accession>
<dbReference type="SUPFAM" id="SSF51197">
    <property type="entry name" value="Clavaminate synthase-like"/>
    <property type="match status" value="1"/>
</dbReference>
<evidence type="ECO:0000256" key="1">
    <source>
        <dbReference type="ARBA" id="ARBA00004606"/>
    </source>
</evidence>
<dbReference type="InterPro" id="IPR007943">
    <property type="entry name" value="Asp-B-hydro/Triadin_dom"/>
</dbReference>
<keyword evidence="4 12" id="KW-0812">Transmembrane</keyword>
<dbReference type="Pfam" id="PF05118">
    <property type="entry name" value="Asp_Arg_Hydrox"/>
    <property type="match status" value="1"/>
</dbReference>
<feature type="compositionally biased region" description="Basic and acidic residues" evidence="11">
    <location>
        <begin position="266"/>
        <end position="278"/>
    </location>
</feature>
<dbReference type="Gene3D" id="2.60.120.330">
    <property type="entry name" value="B-lactam Antibiotic, Isopenicillin N Synthase, Chain"/>
    <property type="match status" value="1"/>
</dbReference>
<feature type="domain" description="Aspartyl beta-hydroxylase/Triadin" evidence="14">
    <location>
        <begin position="14"/>
        <end position="79"/>
    </location>
</feature>
<dbReference type="CTD" id="444"/>
<comment type="similarity">
    <text evidence="2">Belongs to the aspartyl/asparaginyl beta-hydroxylase family.</text>
</comment>
<feature type="compositionally biased region" description="Acidic residues" evidence="11">
    <location>
        <begin position="224"/>
        <end position="234"/>
    </location>
</feature>
<dbReference type="FunFam" id="2.60.120.330:FF:000004">
    <property type="entry name" value="aspartyl/asparaginyl beta-hydroxylase isoform X2"/>
    <property type="match status" value="1"/>
</dbReference>
<evidence type="ECO:0000259" key="13">
    <source>
        <dbReference type="Pfam" id="PF05118"/>
    </source>
</evidence>
<proteinExistence type="inferred from homology"/>
<comment type="subcellular location">
    <subcellularLocation>
        <location evidence="9">Endomembrane system</location>
        <topology evidence="9">Single-pass membrane protein</topology>
    </subcellularLocation>
    <subcellularLocation>
        <location evidence="1">Membrane</location>
        <topology evidence="1">Single-pass type II membrane protein</topology>
    </subcellularLocation>
</comment>
<keyword evidence="5 12" id="KW-1133">Transmembrane helix</keyword>
<feature type="transmembrane region" description="Helical" evidence="12">
    <location>
        <begin position="25"/>
        <end position="46"/>
    </location>
</feature>
<protein>
    <submittedName>
        <fullName evidence="16">Aspartyl/asparaginyl beta-hydroxylase isoform X6</fullName>
    </submittedName>
</protein>
<dbReference type="InterPro" id="IPR027443">
    <property type="entry name" value="IPNS-like_sf"/>
</dbReference>
<evidence type="ECO:0000256" key="8">
    <source>
        <dbReference type="ARBA" id="ARBA00023180"/>
    </source>
</evidence>
<evidence type="ECO:0000256" key="2">
    <source>
        <dbReference type="ARBA" id="ARBA00007730"/>
    </source>
</evidence>
<dbReference type="InterPro" id="IPR019734">
    <property type="entry name" value="TPR_rpt"/>
</dbReference>
<gene>
    <name evidence="16" type="primary">ASPH</name>
</gene>
<keyword evidence="10" id="KW-0802">TPR repeat</keyword>
<dbReference type="GO" id="GO:0005783">
    <property type="term" value="C:endoplasmic reticulum"/>
    <property type="evidence" value="ECO:0007669"/>
    <property type="project" value="TreeGrafter"/>
</dbReference>
<keyword evidence="15" id="KW-1185">Reference proteome</keyword>
<sequence>MADDTETKHGGSKNGKKEGLSGSSFFTWFMVIALLGVWTSVAVVWFELVDYEEVLGKLGIYDADGDGDFDVEDAKVLLGLKERSVPEQSTSPESEETIQPDEQSFVKSEHKNVDDVELEEEIQPVLHEAVHSEPGEGHEDVDESVNEQWQEKEETHGETFEAPATDDLLRELENEVTEDYETPDSFQKDADPVDLGATQPETFEVPVSYDYDMDVERTVSDPEAPGDTELMLEDAVEHYAEDRVHGDYDEEHEPKHEEETETQDTAVKDFPEEVHEAAEQDEIIEDLEIDKKMSVESKHTEDNLATETEESEIPVQTEDYSNDNPVGKGEKETEQDKTEKAKKKKKPKLLNKFDKTIKAELDAAEKLRKKGKIEEALKAFEALVNQYPESPRARYGKAQSEDDLAEKMRSNEILQKAINTYDEVVSLPNVPSDLIKLSLKREADRQQFLGRMRSSLVTLQKLVHLFPSDTSFKNDLGVGYLLIGDNSNAKKVYEEVLRLAPNDGFAKVHYGFILKAENKIAESIPYLKEGLESGDPGTDDGRFYFHLGDALQRIGDKEAYKWYELGYQRGHFASVWQRSLYNVKGLKAQPWWTARETGYTELVKSLEKNWKLIRDEGLAVMDKKKSLFLPEDENLREKGDWSQFTLWQQGRKNENACKGVPKTCALLERFPEATGCRRGQIKYSVMHPGTHVWPHTGPTNCRLRMHLGLVIPKEGCRIRCAQENRTWEEGKVLIFDDSFEHEVWQDAENYRLIFIVDVWHPELSAQQRRTLPAI</sequence>
<dbReference type="GO" id="GO:0016020">
    <property type="term" value="C:membrane"/>
    <property type="evidence" value="ECO:0007669"/>
    <property type="project" value="UniProtKB-SubCell"/>
</dbReference>
<evidence type="ECO:0000256" key="5">
    <source>
        <dbReference type="ARBA" id="ARBA00022989"/>
    </source>
</evidence>
<dbReference type="PANTHER" id="PTHR12366">
    <property type="entry name" value="ASPARTYL/ASPARAGINYL BETA-HYDROXYLASE"/>
    <property type="match status" value="1"/>
</dbReference>
<evidence type="ECO:0000256" key="11">
    <source>
        <dbReference type="SAM" id="MobiDB-lite"/>
    </source>
</evidence>
<feature type="compositionally biased region" description="Basic and acidic residues" evidence="11">
    <location>
        <begin position="149"/>
        <end position="159"/>
    </location>
</feature>
<evidence type="ECO:0000256" key="4">
    <source>
        <dbReference type="ARBA" id="ARBA00022692"/>
    </source>
</evidence>
<dbReference type="GO" id="GO:0062101">
    <property type="term" value="F:peptidyl-aspartic acid 3-dioxygenase activity"/>
    <property type="evidence" value="ECO:0007669"/>
    <property type="project" value="InterPro"/>
</dbReference>
<evidence type="ECO:0000256" key="7">
    <source>
        <dbReference type="ARBA" id="ARBA00023157"/>
    </source>
</evidence>
<keyword evidence="8" id="KW-0325">Glycoprotein</keyword>
<keyword evidence="7" id="KW-1015">Disulfide bond</keyword>
<reference evidence="16" key="1">
    <citation type="submission" date="2025-08" db="UniProtKB">
        <authorList>
            <consortium name="RefSeq"/>
        </authorList>
    </citation>
    <scope>IDENTIFICATION</scope>
    <source>
        <tissue evidence="16">Lung</tissue>
    </source>
</reference>
<evidence type="ECO:0000256" key="12">
    <source>
        <dbReference type="SAM" id="Phobius"/>
    </source>
</evidence>
<feature type="compositionally biased region" description="Basic and acidic residues" evidence="11">
    <location>
        <begin position="328"/>
        <end position="339"/>
    </location>
</feature>
<organism evidence="15 16">
    <name type="scientific">Aythya fuligula</name>
    <name type="common">Tufted duck</name>
    <name type="synonym">Anas fuligula</name>
    <dbReference type="NCBI Taxonomy" id="219594"/>
    <lineage>
        <taxon>Eukaryota</taxon>
        <taxon>Metazoa</taxon>
        <taxon>Chordata</taxon>
        <taxon>Craniata</taxon>
        <taxon>Vertebrata</taxon>
        <taxon>Euteleostomi</taxon>
        <taxon>Archelosauria</taxon>
        <taxon>Archosauria</taxon>
        <taxon>Dinosauria</taxon>
        <taxon>Saurischia</taxon>
        <taxon>Theropoda</taxon>
        <taxon>Coelurosauria</taxon>
        <taxon>Aves</taxon>
        <taxon>Neognathae</taxon>
        <taxon>Galloanserae</taxon>
        <taxon>Anseriformes</taxon>
        <taxon>Anatidae</taxon>
        <taxon>Aythyinae</taxon>
        <taxon>Aythya</taxon>
    </lineage>
</organism>
<dbReference type="Pfam" id="PF13181">
    <property type="entry name" value="TPR_8"/>
    <property type="match status" value="1"/>
</dbReference>
<feature type="domain" description="Aspartyl/asparaginy/proline hydroxylase" evidence="13">
    <location>
        <begin position="607"/>
        <end position="761"/>
    </location>
</feature>
<dbReference type="AlphaFoldDB" id="A0A6J3CIC5"/>
<evidence type="ECO:0000313" key="16">
    <source>
        <dbReference type="RefSeq" id="XP_032036552.1"/>
    </source>
</evidence>
<dbReference type="Proteomes" id="UP000504639">
    <property type="component" value="Chromosome 2"/>
</dbReference>
<feature type="region of interest" description="Disordered" evidence="11">
    <location>
        <begin position="131"/>
        <end position="346"/>
    </location>
</feature>
<dbReference type="SMART" id="SM00028">
    <property type="entry name" value="TPR"/>
    <property type="match status" value="2"/>
</dbReference>
<evidence type="ECO:0000256" key="6">
    <source>
        <dbReference type="ARBA" id="ARBA00023136"/>
    </source>
</evidence>
<dbReference type="GeneID" id="116485364"/>
<keyword evidence="6 12" id="KW-0472">Membrane</keyword>
<dbReference type="Pfam" id="PF13432">
    <property type="entry name" value="TPR_16"/>
    <property type="match status" value="1"/>
</dbReference>
<dbReference type="SUPFAM" id="SSF48452">
    <property type="entry name" value="TPR-like"/>
    <property type="match status" value="1"/>
</dbReference>
<evidence type="ECO:0000256" key="10">
    <source>
        <dbReference type="PROSITE-ProRule" id="PRU00339"/>
    </source>
</evidence>
<evidence type="ECO:0000313" key="15">
    <source>
        <dbReference type="Proteomes" id="UP000504639"/>
    </source>
</evidence>
<dbReference type="Pfam" id="PF05279">
    <property type="entry name" value="Asp-B-Hydro_N"/>
    <property type="match status" value="1"/>
</dbReference>
<feature type="region of interest" description="Disordered" evidence="11">
    <location>
        <begin position="82"/>
        <end position="106"/>
    </location>
</feature>
<feature type="compositionally biased region" description="Basic and acidic residues" evidence="11">
    <location>
        <begin position="235"/>
        <end position="258"/>
    </location>
</feature>
<dbReference type="InterPro" id="IPR039038">
    <property type="entry name" value="ASPH"/>
</dbReference>
<feature type="compositionally biased region" description="Acidic residues" evidence="11">
    <location>
        <begin position="279"/>
        <end position="288"/>
    </location>
</feature>
<feature type="repeat" description="TPR" evidence="10">
    <location>
        <begin position="470"/>
        <end position="503"/>
    </location>
</feature>
<name>A0A6J3CIC5_AYTFU</name>
<dbReference type="RefSeq" id="XP_032036552.1">
    <property type="nucleotide sequence ID" value="XM_032180661.1"/>
</dbReference>
<evidence type="ECO:0000259" key="14">
    <source>
        <dbReference type="Pfam" id="PF05279"/>
    </source>
</evidence>
<dbReference type="Gene3D" id="1.25.40.10">
    <property type="entry name" value="Tetratricopeptide repeat domain"/>
    <property type="match status" value="2"/>
</dbReference>